<dbReference type="PROSITE" id="PS50977">
    <property type="entry name" value="HTH_TETR_2"/>
    <property type="match status" value="2"/>
</dbReference>
<dbReference type="Pfam" id="PF00440">
    <property type="entry name" value="TetR_N"/>
    <property type="match status" value="2"/>
</dbReference>
<protein>
    <submittedName>
        <fullName evidence="7">TetR family transcriptional regulator</fullName>
    </submittedName>
</protein>
<keyword evidence="8" id="KW-1185">Reference proteome</keyword>
<dbReference type="Gene3D" id="1.10.357.10">
    <property type="entry name" value="Tetracycline Repressor, domain 2"/>
    <property type="match status" value="2"/>
</dbReference>
<dbReference type="InterPro" id="IPR036271">
    <property type="entry name" value="Tet_transcr_reg_TetR-rel_C_sf"/>
</dbReference>
<dbReference type="Proteomes" id="UP001306950">
    <property type="component" value="Unassembled WGS sequence"/>
</dbReference>
<dbReference type="SUPFAM" id="SSF46689">
    <property type="entry name" value="Homeodomain-like"/>
    <property type="match status" value="2"/>
</dbReference>
<dbReference type="PANTHER" id="PTHR30055">
    <property type="entry name" value="HTH-TYPE TRANSCRIPTIONAL REGULATOR RUTR"/>
    <property type="match status" value="1"/>
</dbReference>
<dbReference type="Pfam" id="PF13977">
    <property type="entry name" value="TetR_C_6"/>
    <property type="match status" value="1"/>
</dbReference>
<evidence type="ECO:0000313" key="7">
    <source>
        <dbReference type="EMBL" id="MEF2969306.1"/>
    </source>
</evidence>
<keyword evidence="4" id="KW-0804">Transcription</keyword>
<keyword evidence="2" id="KW-0805">Transcription regulation</keyword>
<proteinExistence type="predicted"/>
<sequence length="261" mass="29749">MTVRDRVFQAAEQLSKTKPFDLITFADIAEAAGVHWSTVRRYFGGKQNMREWLKERQAEHNPHLVDTKSQVLEAAAHVFSTYGYVNSSLDKVAEYAGFSKGAVYWHFSSKQELFLSILEQNFERQLRLLSDQMERILTSDEPMTALTNWLESQFMCLEDGEEQSMLFLEFLVSGRDAEIRGKLQKLHGNLMDRIAVLIQELQQRGYMASDIDPRPMAVMLDALLKGVVVEWLLDPKAESLQALIHAISRTFLQGIGGPAKH</sequence>
<evidence type="ECO:0000256" key="4">
    <source>
        <dbReference type="ARBA" id="ARBA00023163"/>
    </source>
</evidence>
<accession>A0ABU7VZX6</accession>
<evidence type="ECO:0000256" key="1">
    <source>
        <dbReference type="ARBA" id="ARBA00022491"/>
    </source>
</evidence>
<reference evidence="7 8" key="1">
    <citation type="submission" date="2024-02" db="EMBL/GenBank/DDBJ databases">
        <title>A nitrogen-fixing paenibacillus bacterium.</title>
        <authorList>
            <person name="Zhang W.L."/>
            <person name="Chen S.F."/>
        </authorList>
    </citation>
    <scope>NUCLEOTIDE SEQUENCE [LARGE SCALE GENOMIC DNA]</scope>
    <source>
        <strain evidence="7 8">M1</strain>
    </source>
</reference>
<feature type="domain" description="HTH tetR-type" evidence="6">
    <location>
        <begin position="1"/>
        <end position="61"/>
    </location>
</feature>
<dbReference type="InterPro" id="IPR039538">
    <property type="entry name" value="BetI_C"/>
</dbReference>
<feature type="domain" description="HTH tetR-type" evidence="6">
    <location>
        <begin position="65"/>
        <end position="125"/>
    </location>
</feature>
<evidence type="ECO:0000256" key="5">
    <source>
        <dbReference type="PROSITE-ProRule" id="PRU00335"/>
    </source>
</evidence>
<evidence type="ECO:0000313" key="8">
    <source>
        <dbReference type="Proteomes" id="UP001306950"/>
    </source>
</evidence>
<dbReference type="PANTHER" id="PTHR30055:SF234">
    <property type="entry name" value="HTH-TYPE TRANSCRIPTIONAL REGULATOR BETI"/>
    <property type="match status" value="1"/>
</dbReference>
<dbReference type="PRINTS" id="PR00455">
    <property type="entry name" value="HTHTETR"/>
</dbReference>
<gene>
    <name evidence="7" type="ORF">V3851_26385</name>
</gene>
<keyword evidence="1" id="KW-0678">Repressor</keyword>
<dbReference type="InterPro" id="IPR009057">
    <property type="entry name" value="Homeodomain-like_sf"/>
</dbReference>
<name>A0ABU7VZX6_9BACL</name>
<dbReference type="RefSeq" id="WP_331849396.1">
    <property type="nucleotide sequence ID" value="NZ_JAZHPZ010000029.1"/>
</dbReference>
<feature type="DNA-binding region" description="H-T-H motif" evidence="5">
    <location>
        <begin position="88"/>
        <end position="107"/>
    </location>
</feature>
<dbReference type="InterPro" id="IPR050109">
    <property type="entry name" value="HTH-type_TetR-like_transc_reg"/>
</dbReference>
<dbReference type="InterPro" id="IPR001647">
    <property type="entry name" value="HTH_TetR"/>
</dbReference>
<dbReference type="EMBL" id="JAZHPZ010000029">
    <property type="protein sequence ID" value="MEF2969306.1"/>
    <property type="molecule type" value="Genomic_DNA"/>
</dbReference>
<keyword evidence="3 5" id="KW-0238">DNA-binding</keyword>
<dbReference type="SUPFAM" id="SSF48498">
    <property type="entry name" value="Tetracyclin repressor-like, C-terminal domain"/>
    <property type="match status" value="1"/>
</dbReference>
<feature type="DNA-binding region" description="H-T-H motif" evidence="5">
    <location>
        <begin position="24"/>
        <end position="43"/>
    </location>
</feature>
<evidence type="ECO:0000259" key="6">
    <source>
        <dbReference type="PROSITE" id="PS50977"/>
    </source>
</evidence>
<evidence type="ECO:0000256" key="2">
    <source>
        <dbReference type="ARBA" id="ARBA00023015"/>
    </source>
</evidence>
<organism evidence="7 8">
    <name type="scientific">Paenibacillus haidiansis</name>
    <dbReference type="NCBI Taxonomy" id="1574488"/>
    <lineage>
        <taxon>Bacteria</taxon>
        <taxon>Bacillati</taxon>
        <taxon>Bacillota</taxon>
        <taxon>Bacilli</taxon>
        <taxon>Bacillales</taxon>
        <taxon>Paenibacillaceae</taxon>
        <taxon>Paenibacillus</taxon>
    </lineage>
</organism>
<comment type="caution">
    <text evidence="7">The sequence shown here is derived from an EMBL/GenBank/DDBJ whole genome shotgun (WGS) entry which is preliminary data.</text>
</comment>
<evidence type="ECO:0000256" key="3">
    <source>
        <dbReference type="ARBA" id="ARBA00023125"/>
    </source>
</evidence>